<dbReference type="EMBL" id="JSVU01000002">
    <property type="protein sequence ID" value="KJJ39322.1"/>
    <property type="molecule type" value="Genomic_DNA"/>
</dbReference>
<name>A0ABR5DKK6_9FLAO</name>
<comment type="caution">
    <text evidence="2">The sequence shown here is derived from an EMBL/GenBank/DDBJ whole genome shotgun (WGS) entry which is preliminary data.</text>
</comment>
<evidence type="ECO:0008006" key="4">
    <source>
        <dbReference type="Google" id="ProtNLM"/>
    </source>
</evidence>
<evidence type="ECO:0000256" key="1">
    <source>
        <dbReference type="SAM" id="MobiDB-lite"/>
    </source>
</evidence>
<sequence>MNYIKHLNSVFQQFSMDSQLNPTHISLYMALFQYWNINRFQDEFYINREEIMKMSKIGSKATYHRCLKNLHRWKYIRYLPSHNPYKGSKIRMPKFDTSSETSDETTTETSIEASTEQLEGQALVPYTNMNKPITNRNKVKLPKNKNEVLIFFEKQKWPVLEGEKFFNHYNGIGWKIGGKIEITDWQSTAENWMLKSKEIKTAKAVSQKRDNLKTSKTKNYGQPL</sequence>
<keyword evidence="3" id="KW-1185">Reference proteome</keyword>
<accession>A0ABR5DKK6</accession>
<dbReference type="Proteomes" id="UP000033497">
    <property type="component" value="Unassembled WGS sequence"/>
</dbReference>
<protein>
    <recommendedName>
        <fullName evidence="4">Transcriptional regulator</fullName>
    </recommendedName>
</protein>
<proteinExistence type="predicted"/>
<reference evidence="2 3" key="1">
    <citation type="submission" date="2014-10" db="EMBL/GenBank/DDBJ databases">
        <title>Genome sequencing of Vitellibacter vladivostokensis KMM 3516.</title>
        <authorList>
            <person name="Thevarajoo S."/>
            <person name="Selvaratnam C."/>
            <person name="Goh K.M."/>
            <person name="Chong C.S."/>
        </authorList>
    </citation>
    <scope>NUCLEOTIDE SEQUENCE [LARGE SCALE GENOMIC DNA]</scope>
    <source>
        <strain evidence="2 3">KMM 3516</strain>
    </source>
</reference>
<feature type="region of interest" description="Disordered" evidence="1">
    <location>
        <begin position="205"/>
        <end position="224"/>
    </location>
</feature>
<evidence type="ECO:0000313" key="3">
    <source>
        <dbReference type="Proteomes" id="UP000033497"/>
    </source>
</evidence>
<organism evidence="2 3">
    <name type="scientific">Aequorivita vladivostokensis</name>
    <dbReference type="NCBI Taxonomy" id="171194"/>
    <lineage>
        <taxon>Bacteria</taxon>
        <taxon>Pseudomonadati</taxon>
        <taxon>Bacteroidota</taxon>
        <taxon>Flavobacteriia</taxon>
        <taxon>Flavobacteriales</taxon>
        <taxon>Flavobacteriaceae</taxon>
        <taxon>Aequorivita</taxon>
    </lineage>
</organism>
<gene>
    <name evidence="2" type="ORF">MB09_03505</name>
</gene>
<evidence type="ECO:0000313" key="2">
    <source>
        <dbReference type="EMBL" id="KJJ39322.1"/>
    </source>
</evidence>